<dbReference type="EC" id="1.-.-.-" evidence="8"/>
<dbReference type="PANTHER" id="PTHR43098:SF3">
    <property type="entry name" value="L-ORNITHINE N(5)-MONOOXYGENASE-RELATED"/>
    <property type="match status" value="1"/>
</dbReference>
<evidence type="ECO:0000256" key="4">
    <source>
        <dbReference type="ARBA" id="ARBA00022827"/>
    </source>
</evidence>
<evidence type="ECO:0000313" key="9">
    <source>
        <dbReference type="EMBL" id="CAF1309398.1"/>
    </source>
</evidence>
<evidence type="ECO:0000256" key="2">
    <source>
        <dbReference type="ARBA" id="ARBA00010139"/>
    </source>
</evidence>
<dbReference type="PANTHER" id="PTHR43098">
    <property type="entry name" value="L-ORNITHINE N(5)-MONOOXYGENASE-RELATED"/>
    <property type="match status" value="1"/>
</dbReference>
<evidence type="ECO:0000256" key="6">
    <source>
        <dbReference type="ARBA" id="ARBA00023002"/>
    </source>
</evidence>
<dbReference type="Pfam" id="PF00743">
    <property type="entry name" value="FMO-like"/>
    <property type="match status" value="1"/>
</dbReference>
<comment type="similarity">
    <text evidence="2">Belongs to the FAD-binding monooxygenase family.</text>
</comment>
<protein>
    <recommendedName>
        <fullName evidence="8">Flavin-containing monooxygenase</fullName>
        <ecNumber evidence="8">1.-.-.-</ecNumber>
    </recommendedName>
</protein>
<dbReference type="InterPro" id="IPR020946">
    <property type="entry name" value="Flavin_mOase-like"/>
</dbReference>
<evidence type="ECO:0000256" key="5">
    <source>
        <dbReference type="ARBA" id="ARBA00022857"/>
    </source>
</evidence>
<comment type="caution">
    <text evidence="9">The sequence shown here is derived from an EMBL/GenBank/DDBJ whole genome shotgun (WGS) entry which is preliminary data.</text>
</comment>
<accession>A0A815EQ36</accession>
<dbReference type="Gene3D" id="3.50.50.60">
    <property type="entry name" value="FAD/NAD(P)-binding domain"/>
    <property type="match status" value="2"/>
</dbReference>
<comment type="cofactor">
    <cofactor evidence="1 8">
        <name>FAD</name>
        <dbReference type="ChEBI" id="CHEBI:57692"/>
    </cofactor>
</comment>
<dbReference type="InterPro" id="IPR036188">
    <property type="entry name" value="FAD/NAD-bd_sf"/>
</dbReference>
<evidence type="ECO:0000313" key="10">
    <source>
        <dbReference type="Proteomes" id="UP000663834"/>
    </source>
</evidence>
<dbReference type="AlphaFoldDB" id="A0A815EQ36"/>
<keyword evidence="5" id="KW-0521">NADP</keyword>
<name>A0A815EQ36_9BILA</name>
<evidence type="ECO:0000256" key="1">
    <source>
        <dbReference type="ARBA" id="ARBA00001974"/>
    </source>
</evidence>
<dbReference type="Proteomes" id="UP000663834">
    <property type="component" value="Unassembled WGS sequence"/>
</dbReference>
<keyword evidence="4 8" id="KW-0274">FAD</keyword>
<proteinExistence type="inferred from homology"/>
<evidence type="ECO:0000256" key="3">
    <source>
        <dbReference type="ARBA" id="ARBA00022630"/>
    </source>
</evidence>
<gene>
    <name evidence="9" type="ORF">KQP761_LOCUS5175</name>
</gene>
<dbReference type="GO" id="GO:0004499">
    <property type="term" value="F:N,N-dimethylaniline monooxygenase activity"/>
    <property type="evidence" value="ECO:0007669"/>
    <property type="project" value="InterPro"/>
</dbReference>
<evidence type="ECO:0000256" key="8">
    <source>
        <dbReference type="RuleBase" id="RU361177"/>
    </source>
</evidence>
<sequence>MSGEEILPKMLDAVVVGAGFSGLYMLHRLREQGLSVKVVEAGDDVGGTWYWNRYPGARCDIESMQYSYSFSEELQQEWKWPEVFSCQPEILRYINHVADKFDLRKDIQFGTRVTAAIFDETQSCWEMHTSRGDKLVAKFCIMAIGCFSSPRVPQIKGLDQFNGKYYQTSRWPHENICFTGRRVAVIGTGSSGIQLIPVIAEQADHVFVCQRTPNFSIPAHNGPLQPEYEQWWKSNYAEYRRQALETPFAIKVKHETSTSLVAATPEERQAELEKSWQIGGLEFLIYFHDLLFNKESNDIAAEFVRNKIRETVKKSEVADALIPQTYPLGTKRLCVDSNYFQTFNRDNVTLVDLRNGSIDEITPTGIRIKEKIYEVDDIVFATGFDAMTGPLLEIDIRGRSNKSIRDKWAEGPRTYLGLMIADFPNLFIVAGPGSPSVLTNMTVAIEQHVDWITECLKYLSKNHYHTIEPQVEAENNWVLHVNEIANLTLLPLANSWYVGANIVGKPRVFMPYIGGFNLYAKKCQDIVNNDYEGFTCTKALIESYDKIVAENHC</sequence>
<evidence type="ECO:0000256" key="7">
    <source>
        <dbReference type="ARBA" id="ARBA00023033"/>
    </source>
</evidence>
<comment type="similarity">
    <text evidence="8">Belongs to the FMO family.</text>
</comment>
<dbReference type="InterPro" id="IPR050775">
    <property type="entry name" value="FAD-binding_Monooxygenases"/>
</dbReference>
<dbReference type="OrthoDB" id="66881at2759"/>
<dbReference type="EMBL" id="CAJNOW010001192">
    <property type="protein sequence ID" value="CAF1309398.1"/>
    <property type="molecule type" value="Genomic_DNA"/>
</dbReference>
<dbReference type="SUPFAM" id="SSF51905">
    <property type="entry name" value="FAD/NAD(P)-binding domain"/>
    <property type="match status" value="2"/>
</dbReference>
<dbReference type="GO" id="GO:0050661">
    <property type="term" value="F:NADP binding"/>
    <property type="evidence" value="ECO:0007669"/>
    <property type="project" value="InterPro"/>
</dbReference>
<reference evidence="9" key="1">
    <citation type="submission" date="2021-02" db="EMBL/GenBank/DDBJ databases">
        <authorList>
            <person name="Nowell W R."/>
        </authorList>
    </citation>
    <scope>NUCLEOTIDE SEQUENCE</scope>
</reference>
<dbReference type="GO" id="GO:0050660">
    <property type="term" value="F:flavin adenine dinucleotide binding"/>
    <property type="evidence" value="ECO:0007669"/>
    <property type="project" value="InterPro"/>
</dbReference>
<organism evidence="9 10">
    <name type="scientific">Rotaria magnacalcarata</name>
    <dbReference type="NCBI Taxonomy" id="392030"/>
    <lineage>
        <taxon>Eukaryota</taxon>
        <taxon>Metazoa</taxon>
        <taxon>Spiralia</taxon>
        <taxon>Gnathifera</taxon>
        <taxon>Rotifera</taxon>
        <taxon>Eurotatoria</taxon>
        <taxon>Bdelloidea</taxon>
        <taxon>Philodinida</taxon>
        <taxon>Philodinidae</taxon>
        <taxon>Rotaria</taxon>
    </lineage>
</organism>
<keyword evidence="3 8" id="KW-0285">Flavoprotein</keyword>
<keyword evidence="6 8" id="KW-0560">Oxidoreductase</keyword>
<keyword evidence="7 8" id="KW-0503">Monooxygenase</keyword>